<evidence type="ECO:0000313" key="3">
    <source>
        <dbReference type="EMBL" id="XBM01577.1"/>
    </source>
</evidence>
<feature type="transmembrane region" description="Helical" evidence="2">
    <location>
        <begin position="488"/>
        <end position="503"/>
    </location>
</feature>
<dbReference type="PANTHER" id="PTHR38434:SF1">
    <property type="entry name" value="BLL2549 PROTEIN"/>
    <property type="match status" value="1"/>
</dbReference>
<feature type="transmembrane region" description="Helical" evidence="2">
    <location>
        <begin position="634"/>
        <end position="650"/>
    </location>
</feature>
<feature type="transmembrane region" description="Helical" evidence="2">
    <location>
        <begin position="465"/>
        <end position="482"/>
    </location>
</feature>
<feature type="transmembrane region" description="Helical" evidence="2">
    <location>
        <begin position="852"/>
        <end position="873"/>
    </location>
</feature>
<keyword evidence="2" id="KW-0812">Transmembrane</keyword>
<feature type="transmembrane region" description="Helical" evidence="2">
    <location>
        <begin position="879"/>
        <end position="897"/>
    </location>
</feature>
<dbReference type="AlphaFoldDB" id="A0AAU7FAM0"/>
<feature type="transmembrane region" description="Helical" evidence="2">
    <location>
        <begin position="656"/>
        <end position="677"/>
    </location>
</feature>
<feature type="transmembrane region" description="Helical" evidence="2">
    <location>
        <begin position="403"/>
        <end position="423"/>
    </location>
</feature>
<dbReference type="InterPro" id="IPR014600">
    <property type="entry name" value="UCP035905_mem"/>
</dbReference>
<organism evidence="3">
    <name type="scientific">Chitinibacter mangrovi</name>
    <dbReference type="NCBI Taxonomy" id="3153927"/>
    <lineage>
        <taxon>Bacteria</taxon>
        <taxon>Pseudomonadati</taxon>
        <taxon>Pseudomonadota</taxon>
        <taxon>Betaproteobacteria</taxon>
        <taxon>Neisseriales</taxon>
        <taxon>Chitinibacteraceae</taxon>
        <taxon>Chitinibacter</taxon>
    </lineage>
</organism>
<feature type="transmembrane region" description="Helical" evidence="2">
    <location>
        <begin position="378"/>
        <end position="396"/>
    </location>
</feature>
<dbReference type="Pfam" id="PF10101">
    <property type="entry name" value="DUF2339"/>
    <property type="match status" value="1"/>
</dbReference>
<accession>A0AAU7FAM0</accession>
<feature type="transmembrane region" description="Helical" evidence="2">
    <location>
        <begin position="610"/>
        <end position="627"/>
    </location>
</feature>
<feature type="transmembrane region" description="Helical" evidence="2">
    <location>
        <begin position="543"/>
        <end position="562"/>
    </location>
</feature>
<dbReference type="RefSeq" id="WP_348945855.1">
    <property type="nucleotide sequence ID" value="NZ_CP157355.1"/>
</dbReference>
<feature type="transmembrane region" description="Helical" evidence="2">
    <location>
        <begin position="20"/>
        <end position="37"/>
    </location>
</feature>
<dbReference type="PIRSF" id="PIRSF035905">
    <property type="entry name" value="UCP035905_mp"/>
    <property type="match status" value="1"/>
</dbReference>
<dbReference type="PANTHER" id="PTHR38434">
    <property type="entry name" value="BLL2549 PROTEIN"/>
    <property type="match status" value="1"/>
</dbReference>
<reference evidence="3" key="1">
    <citation type="submission" date="2024-05" db="EMBL/GenBank/DDBJ databases">
        <authorList>
            <person name="Yang L."/>
            <person name="Pan L."/>
        </authorList>
    </citation>
    <scope>NUCLEOTIDE SEQUENCE</scope>
    <source>
        <strain evidence="3">FCG-7</strain>
    </source>
</reference>
<feature type="transmembrane region" description="Helical" evidence="2">
    <location>
        <begin position="909"/>
        <end position="926"/>
    </location>
</feature>
<feature type="transmembrane region" description="Helical" evidence="2">
    <location>
        <begin position="348"/>
        <end position="366"/>
    </location>
</feature>
<dbReference type="EMBL" id="CP157355">
    <property type="protein sequence ID" value="XBM01577.1"/>
    <property type="molecule type" value="Genomic_DNA"/>
</dbReference>
<name>A0AAU7FAM0_9NEIS</name>
<feature type="transmembrane region" description="Helical" evidence="2">
    <location>
        <begin position="779"/>
        <end position="798"/>
    </location>
</feature>
<dbReference type="InterPro" id="IPR019286">
    <property type="entry name" value="DUF2339_TM"/>
</dbReference>
<feature type="transmembrane region" description="Helical" evidence="2">
    <location>
        <begin position="271"/>
        <end position="292"/>
    </location>
</feature>
<feature type="transmembrane region" description="Helical" evidence="2">
    <location>
        <begin position="512"/>
        <end position="531"/>
    </location>
</feature>
<protein>
    <submittedName>
        <fullName evidence="3">DUF2339 domain-containing protein</fullName>
    </submittedName>
</protein>
<feature type="transmembrane region" description="Helical" evidence="2">
    <location>
        <begin position="299"/>
        <end position="316"/>
    </location>
</feature>
<sequence length="939" mass="101729">MFRWIFMLVGLAFGWDEWDLVGGLILAVLGFVFGQWLDKRNVSTNTANHRPVNSIASELQQLKRRVSQLEAEMAQLKGMPSPAEHTTSATASEPAPISTPIVAAAETAPPPLPHGADIIATSAPAPAAAAAALYPDADPAISTPLPAAAQARPAHPRPPLINPISNPISGPGALEQGLAALKNWFLGGNTVVRLGMLILFFGVSFLLKFAADNQMLPIEVRLAGLSLGAALIFTIGWRLRESRRSYALIMQGGALGLLYFTVYGAMKLYQLLPTTPAFVLLALLGLASAILAIRQDASALALMGISGGFLAPILTSDGSGNHVLLFAYFALLNAGIFAIAWFKAWRSLNLLGFVFTYVIALLWGVFDYRSEHYASTQPFVVIFWLFFAGISTLYAIRRSHALASVVDGTLVFGTPIATLALQAQILDGVEYGMCYSALVGAAFYLGLAAWLHARRDESLRLFTEAQLAIGVLLATLAIPLAFDGNVTAAMWALEGACVVWVSLRQSSQQRKLALVFGLLLQFGAGLAVVMSSPYYTPLAFLNGVYLADLLLALSGLFCAWQLHEKQPDWASKPILQTAGWLLGGWGLLWWGKANLDEIARFLNGDAIPNAHLLLLVFTSAVFQQFFLQGWWRNAKVVAIALGPVLLLIALEQFGQLTHYFALWAWLIALAALFALLYQQDDAPSGSESWQHTIAAWLTWGIFSKEIIYLAQQHIHSEVFELAAFALLLSAAVIAVKYLPWPIKAHWRAYWVYGTAPMALVLLLWGFYSALSGGASGLPLLNALDLAQLAALAALVYWLKPALAELDIRSTPRVIYAVLGLAVFVWLNAMLLRTLHHQAEVAYTLDALRHSTLVQMSLSIFWTIIALALMLAATRSRLRVLWLIGAGLLGIVIGKLFLLDLSNISGIERIGSFMGVGVLLLLIGYFAPLPPNDDAEAAGD</sequence>
<keyword evidence="2" id="KW-1133">Transmembrane helix</keyword>
<feature type="transmembrane region" description="Helical" evidence="2">
    <location>
        <begin position="718"/>
        <end position="737"/>
    </location>
</feature>
<feature type="transmembrane region" description="Helical" evidence="2">
    <location>
        <begin position="322"/>
        <end position="341"/>
    </location>
</feature>
<dbReference type="KEGG" id="cmav:ABHF33_04670"/>
<feature type="transmembrane region" description="Helical" evidence="2">
    <location>
        <begin position="191"/>
        <end position="210"/>
    </location>
</feature>
<gene>
    <name evidence="3" type="ORF">ABHF33_04670</name>
</gene>
<feature type="transmembrane region" description="Helical" evidence="2">
    <location>
        <begin position="749"/>
        <end position="767"/>
    </location>
</feature>
<feature type="transmembrane region" description="Helical" evidence="2">
    <location>
        <begin position="435"/>
        <end position="453"/>
    </location>
</feature>
<proteinExistence type="predicted"/>
<feature type="transmembrane region" description="Helical" evidence="2">
    <location>
        <begin position="222"/>
        <end position="239"/>
    </location>
</feature>
<evidence type="ECO:0000256" key="2">
    <source>
        <dbReference type="SAM" id="Phobius"/>
    </source>
</evidence>
<feature type="region of interest" description="Disordered" evidence="1">
    <location>
        <begin position="76"/>
        <end position="95"/>
    </location>
</feature>
<feature type="transmembrane region" description="Helical" evidence="2">
    <location>
        <begin position="813"/>
        <end position="831"/>
    </location>
</feature>
<feature type="transmembrane region" description="Helical" evidence="2">
    <location>
        <begin position="246"/>
        <end position="265"/>
    </location>
</feature>
<evidence type="ECO:0000256" key="1">
    <source>
        <dbReference type="SAM" id="MobiDB-lite"/>
    </source>
</evidence>
<keyword evidence="2" id="KW-0472">Membrane</keyword>